<reference evidence="2" key="1">
    <citation type="submission" date="2020-10" db="EMBL/GenBank/DDBJ databases">
        <authorList>
            <person name="Kikuchi T."/>
        </authorList>
    </citation>
    <scope>NUCLEOTIDE SEQUENCE</scope>
    <source>
        <strain evidence="2">NKZ352</strain>
    </source>
</reference>
<comment type="caution">
    <text evidence="2">The sequence shown here is derived from an EMBL/GenBank/DDBJ whole genome shotgun (WGS) entry which is preliminary data.</text>
</comment>
<feature type="region of interest" description="Disordered" evidence="1">
    <location>
        <begin position="64"/>
        <end position="85"/>
    </location>
</feature>
<dbReference type="EMBL" id="CAJGYM010000053">
    <property type="protein sequence ID" value="CAD6195261.1"/>
    <property type="molecule type" value="Genomic_DNA"/>
</dbReference>
<evidence type="ECO:0000256" key="1">
    <source>
        <dbReference type="SAM" id="MobiDB-lite"/>
    </source>
</evidence>
<sequence length="97" mass="10580">MSRTISATHESSNGIDWITIIYREILQRKESLNNGACRRKKGGKDWPTTSTAIGSLAVDVAKDCSASNSHNERRSEKEKSGAAKIDVVGEVATHTHI</sequence>
<evidence type="ECO:0000313" key="3">
    <source>
        <dbReference type="Proteomes" id="UP000835052"/>
    </source>
</evidence>
<proteinExistence type="predicted"/>
<evidence type="ECO:0000313" key="2">
    <source>
        <dbReference type="EMBL" id="CAD6195261.1"/>
    </source>
</evidence>
<feature type="compositionally biased region" description="Basic and acidic residues" evidence="1">
    <location>
        <begin position="70"/>
        <end position="81"/>
    </location>
</feature>
<gene>
    <name evidence="2" type="ORF">CAUJ_LOCUS11180</name>
</gene>
<dbReference type="AlphaFoldDB" id="A0A8S1HLI8"/>
<accession>A0A8S1HLI8</accession>
<name>A0A8S1HLI8_9PELO</name>
<dbReference type="Proteomes" id="UP000835052">
    <property type="component" value="Unassembled WGS sequence"/>
</dbReference>
<protein>
    <submittedName>
        <fullName evidence="2">Uncharacterized protein</fullName>
    </submittedName>
</protein>
<organism evidence="2 3">
    <name type="scientific">Caenorhabditis auriculariae</name>
    <dbReference type="NCBI Taxonomy" id="2777116"/>
    <lineage>
        <taxon>Eukaryota</taxon>
        <taxon>Metazoa</taxon>
        <taxon>Ecdysozoa</taxon>
        <taxon>Nematoda</taxon>
        <taxon>Chromadorea</taxon>
        <taxon>Rhabditida</taxon>
        <taxon>Rhabditina</taxon>
        <taxon>Rhabditomorpha</taxon>
        <taxon>Rhabditoidea</taxon>
        <taxon>Rhabditidae</taxon>
        <taxon>Peloderinae</taxon>
        <taxon>Caenorhabditis</taxon>
    </lineage>
</organism>
<keyword evidence="3" id="KW-1185">Reference proteome</keyword>